<dbReference type="Proteomes" id="UP000703661">
    <property type="component" value="Unassembled WGS sequence"/>
</dbReference>
<proteinExistence type="inferred from homology"/>
<reference evidence="11" key="1">
    <citation type="journal article" date="2020" name="Fungal Divers.">
        <title>Resolving the Mortierellaceae phylogeny through synthesis of multi-gene phylogenetics and phylogenomics.</title>
        <authorList>
            <person name="Vandepol N."/>
            <person name="Liber J."/>
            <person name="Desiro A."/>
            <person name="Na H."/>
            <person name="Kennedy M."/>
            <person name="Barry K."/>
            <person name="Grigoriev I.V."/>
            <person name="Miller A.N."/>
            <person name="O'Donnell K."/>
            <person name="Stajich J.E."/>
            <person name="Bonito G."/>
        </authorList>
    </citation>
    <scope>NUCLEOTIDE SEQUENCE</scope>
    <source>
        <strain evidence="11">NRRL 2769</strain>
    </source>
</reference>
<comment type="similarity">
    <text evidence="2 9">Belongs to the mitochondrial carrier (TC 2.A.29) family.</text>
</comment>
<name>A0A9P6T2J4_9FUNG</name>
<feature type="region of interest" description="Disordered" evidence="10">
    <location>
        <begin position="1"/>
        <end position="26"/>
    </location>
</feature>
<dbReference type="PROSITE" id="PS50920">
    <property type="entry name" value="SOLCAR"/>
    <property type="match status" value="1"/>
</dbReference>
<evidence type="ECO:0000313" key="12">
    <source>
        <dbReference type="Proteomes" id="UP000703661"/>
    </source>
</evidence>
<keyword evidence="12" id="KW-1185">Reference proteome</keyword>
<dbReference type="GO" id="GO:0006862">
    <property type="term" value="P:nucleotide transport"/>
    <property type="evidence" value="ECO:0007669"/>
    <property type="project" value="InterPro"/>
</dbReference>
<evidence type="ECO:0000256" key="5">
    <source>
        <dbReference type="ARBA" id="ARBA00022737"/>
    </source>
</evidence>
<sequence>MSNFYNPPPGDAPNLNGQNPLRPFYGSPLDSPLQSFYQQNPALDYGADAPENTSALEATMDSFKFGLIKYLKLAVDAPFDSALTLLQVQYMPNQESVKANGDDDDNDSPAEQERRDEEFRREQEAAEEEEFFTNECGSGGYYSSNTYNTNHFPTPRSGANKLDPNSAVFKERKEFDQSGYLIRTDVYDDDSRPSFQLAPIEGGVWQVNKALFYHPTEGWTSPFKGHNASWFYEMLHLFAQPSLEASLNDAFGLYDDTVPLVQMDSPGPNLATLVTSHLVTGFILSPLELVRTRLVVQSSDPKQRKYSGIFNCISTIIYEEGFTALWGGVNVVPTILYHTISPLLTNSVPLIIERILGISPEDSPFSYEVAELCLEILDLLIRLPIETVRKRLQIQIQAKIPGKRYETVVETRKRPYAGFVDCVYRIIREEGGPRRKRRSKKHGEDEDNVEPTIPWYGAWGVRGLYTGLGLHLSGSLVTFAIASIAGLDVDTDDW</sequence>
<evidence type="ECO:0000256" key="10">
    <source>
        <dbReference type="SAM" id="MobiDB-lite"/>
    </source>
</evidence>
<evidence type="ECO:0000256" key="7">
    <source>
        <dbReference type="ARBA" id="ARBA00023136"/>
    </source>
</evidence>
<comment type="caution">
    <text evidence="11">The sequence shown here is derived from an EMBL/GenBank/DDBJ whole genome shotgun (WGS) entry which is preliminary data.</text>
</comment>
<keyword evidence="4 8" id="KW-0812">Transmembrane</keyword>
<keyword evidence="5" id="KW-0677">Repeat</keyword>
<dbReference type="AlphaFoldDB" id="A0A9P6T2J4"/>
<comment type="subcellular location">
    <subcellularLocation>
        <location evidence="1">Membrane</location>
        <topology evidence="1">Multi-pass membrane protein</topology>
    </subcellularLocation>
</comment>
<feature type="compositionally biased region" description="Pro residues" evidence="10">
    <location>
        <begin position="1"/>
        <end position="11"/>
    </location>
</feature>
<evidence type="ECO:0000256" key="1">
    <source>
        <dbReference type="ARBA" id="ARBA00004141"/>
    </source>
</evidence>
<feature type="region of interest" description="Disordered" evidence="10">
    <location>
        <begin position="95"/>
        <end position="137"/>
    </location>
</feature>
<evidence type="ECO:0000313" key="11">
    <source>
        <dbReference type="EMBL" id="KAG0020205.1"/>
    </source>
</evidence>
<accession>A0A9P6T2J4</accession>
<keyword evidence="7 8" id="KW-0472">Membrane</keyword>
<dbReference type="Pfam" id="PF00153">
    <property type="entry name" value="Mito_carr"/>
    <property type="match status" value="1"/>
</dbReference>
<evidence type="ECO:0000256" key="9">
    <source>
        <dbReference type="RuleBase" id="RU000488"/>
    </source>
</evidence>
<feature type="compositionally biased region" description="Basic and acidic residues" evidence="10">
    <location>
        <begin position="111"/>
        <end position="124"/>
    </location>
</feature>
<dbReference type="InterPro" id="IPR023395">
    <property type="entry name" value="MCP_dom_sf"/>
</dbReference>
<dbReference type="InterPro" id="IPR018108">
    <property type="entry name" value="MCP_transmembrane"/>
</dbReference>
<keyword evidence="3 9" id="KW-0813">Transport</keyword>
<keyword evidence="6" id="KW-1133">Transmembrane helix</keyword>
<feature type="repeat" description="Solcar" evidence="8">
    <location>
        <begin position="268"/>
        <end position="354"/>
    </location>
</feature>
<evidence type="ECO:0000256" key="8">
    <source>
        <dbReference type="PROSITE-ProRule" id="PRU00282"/>
    </source>
</evidence>
<protein>
    <recommendedName>
        <fullName evidence="13">Mitochondrial carrier</fullName>
    </recommendedName>
</protein>
<evidence type="ECO:0000256" key="3">
    <source>
        <dbReference type="ARBA" id="ARBA00022448"/>
    </source>
</evidence>
<dbReference type="GO" id="GO:0016020">
    <property type="term" value="C:membrane"/>
    <property type="evidence" value="ECO:0007669"/>
    <property type="project" value="UniProtKB-SubCell"/>
</dbReference>
<organism evidence="11 12">
    <name type="scientific">Entomortierella chlamydospora</name>
    <dbReference type="NCBI Taxonomy" id="101097"/>
    <lineage>
        <taxon>Eukaryota</taxon>
        <taxon>Fungi</taxon>
        <taxon>Fungi incertae sedis</taxon>
        <taxon>Mucoromycota</taxon>
        <taxon>Mortierellomycotina</taxon>
        <taxon>Mortierellomycetes</taxon>
        <taxon>Mortierellales</taxon>
        <taxon>Mortierellaceae</taxon>
        <taxon>Entomortierella</taxon>
    </lineage>
</organism>
<gene>
    <name evidence="11" type="ORF">BGZ80_004605</name>
</gene>
<evidence type="ECO:0000256" key="2">
    <source>
        <dbReference type="ARBA" id="ARBA00006375"/>
    </source>
</evidence>
<dbReference type="GO" id="GO:0055085">
    <property type="term" value="P:transmembrane transport"/>
    <property type="evidence" value="ECO:0007669"/>
    <property type="project" value="InterPro"/>
</dbReference>
<dbReference type="EMBL" id="JAAAID010000233">
    <property type="protein sequence ID" value="KAG0020205.1"/>
    <property type="molecule type" value="Genomic_DNA"/>
</dbReference>
<dbReference type="PANTHER" id="PTHR45683">
    <property type="entry name" value="MITOCHONDRIAL NICOTINAMIDE ADENINE DINUCLEOTIDE TRANSPORTER 1-RELATED-RELATED"/>
    <property type="match status" value="1"/>
</dbReference>
<dbReference type="InterPro" id="IPR044712">
    <property type="entry name" value="SLC25A32-like"/>
</dbReference>
<evidence type="ECO:0000256" key="6">
    <source>
        <dbReference type="ARBA" id="ARBA00022989"/>
    </source>
</evidence>
<evidence type="ECO:0008006" key="13">
    <source>
        <dbReference type="Google" id="ProtNLM"/>
    </source>
</evidence>
<dbReference type="Gene3D" id="1.50.40.10">
    <property type="entry name" value="Mitochondrial carrier domain"/>
    <property type="match status" value="1"/>
</dbReference>
<dbReference type="SUPFAM" id="SSF103506">
    <property type="entry name" value="Mitochondrial carrier"/>
    <property type="match status" value="1"/>
</dbReference>
<evidence type="ECO:0000256" key="4">
    <source>
        <dbReference type="ARBA" id="ARBA00022692"/>
    </source>
</evidence>